<evidence type="ECO:0000256" key="3">
    <source>
        <dbReference type="ARBA" id="ARBA00022840"/>
    </source>
</evidence>
<dbReference type="SUPFAM" id="SSF52540">
    <property type="entry name" value="P-loop containing nucleoside triphosphate hydrolases"/>
    <property type="match status" value="2"/>
</dbReference>
<keyword evidence="1" id="KW-0677">Repeat</keyword>
<dbReference type="Proteomes" id="UP000682111">
    <property type="component" value="Unassembled WGS sequence"/>
</dbReference>
<organism evidence="7 8">
    <name type="scientific">Robertmurraya siralis</name>
    <dbReference type="NCBI Taxonomy" id="77777"/>
    <lineage>
        <taxon>Bacteria</taxon>
        <taxon>Bacillati</taxon>
        <taxon>Bacillota</taxon>
        <taxon>Bacilli</taxon>
        <taxon>Bacillales</taxon>
        <taxon>Bacillaceae</taxon>
        <taxon>Robertmurraya</taxon>
    </lineage>
</organism>
<feature type="domain" description="ABC transporter" evidence="6">
    <location>
        <begin position="326"/>
        <end position="546"/>
    </location>
</feature>
<sequence length="634" mass="72082">MIGLVFMQILTIDNLTKTYGEKELFQNISFTIAEKDRIGLIGVNGTGKSSLLKIVAGVDLPDGGEVMMPKDYRIAYASQSLILDENLTVLDQVYAGESALLRVVKEYERALLDLERDPHHERNQARLYELQRKMDAVDGWDVSTNAKTILTKLGIVEFNKKIAELSGGQKKRVSLAQVLIQAADLLILDEPTNHLDYESVKWLEEHLSKYSGALLLVTHDRYFLDRVTNRMFELDRGKLYSYKGNYAAFLEAKAVREENEAATLEKKRNLFRRELEWIRRGAKARTTKQKARIGRFESLDEQISSVKSGDKLDISLSGSRLGKQVFELKKANKSYGSQVILKDFDLLVKPGDRIGIVGRNGTGKSTLLNTLAGKLPLDSGEYVIGQTVKIAYYTQENEDLDESKRMIEYLKETAQVVTTADGKTISATQMLERFLFPSFTHGTPIRKLSGGEKRRLYLLKILMSEPNVLLLDEPTNDLDTQTLTVLEDYLEDFPGVVITVSHDRYFLDKVAEQLLILNGDGNIESFYGNYTELLESQFANQQIKQSSPSKDKAAVEEKPKKKKMTYKEKMEWEKIDEDIANVEARLKEIAEEMTQTGSDFEKAQALMNEENTLNEKLEHFIERWSYLADLAENE</sequence>
<evidence type="ECO:0000259" key="6">
    <source>
        <dbReference type="PROSITE" id="PS50893"/>
    </source>
</evidence>
<keyword evidence="3 7" id="KW-0067">ATP-binding</keyword>
<gene>
    <name evidence="7" type="ORF">J27TS8_08370</name>
</gene>
<feature type="coiled-coil region" evidence="4">
    <location>
        <begin position="247"/>
        <end position="274"/>
    </location>
</feature>
<dbReference type="InterPro" id="IPR003439">
    <property type="entry name" value="ABC_transporter-like_ATP-bd"/>
</dbReference>
<evidence type="ECO:0000256" key="1">
    <source>
        <dbReference type="ARBA" id="ARBA00022737"/>
    </source>
</evidence>
<evidence type="ECO:0000256" key="2">
    <source>
        <dbReference type="ARBA" id="ARBA00022741"/>
    </source>
</evidence>
<dbReference type="Pfam" id="PF00005">
    <property type="entry name" value="ABC_tran"/>
    <property type="match status" value="2"/>
</dbReference>
<dbReference type="Pfam" id="PF12848">
    <property type="entry name" value="ABC_tran_Xtn"/>
    <property type="match status" value="1"/>
</dbReference>
<dbReference type="InterPro" id="IPR032524">
    <property type="entry name" value="ABC_tran_C"/>
</dbReference>
<dbReference type="InterPro" id="IPR017871">
    <property type="entry name" value="ABC_transporter-like_CS"/>
</dbReference>
<dbReference type="PROSITE" id="PS00211">
    <property type="entry name" value="ABC_TRANSPORTER_1"/>
    <property type="match status" value="1"/>
</dbReference>
<dbReference type="InterPro" id="IPR051309">
    <property type="entry name" value="ABCF_ATPase"/>
</dbReference>
<dbReference type="FunFam" id="3.40.50.300:FF:000309">
    <property type="entry name" value="ABC transporter ATP-binding protein"/>
    <property type="match status" value="1"/>
</dbReference>
<feature type="coiled-coil region" evidence="4">
    <location>
        <begin position="572"/>
        <end position="623"/>
    </location>
</feature>
<dbReference type="InterPro" id="IPR032781">
    <property type="entry name" value="ABC_tran_Xtn"/>
</dbReference>
<dbReference type="PROSITE" id="PS50893">
    <property type="entry name" value="ABC_TRANSPORTER_2"/>
    <property type="match status" value="2"/>
</dbReference>
<evidence type="ECO:0000256" key="4">
    <source>
        <dbReference type="SAM" id="Coils"/>
    </source>
</evidence>
<keyword evidence="8" id="KW-1185">Reference proteome</keyword>
<evidence type="ECO:0000313" key="7">
    <source>
        <dbReference type="EMBL" id="GIN60844.1"/>
    </source>
</evidence>
<dbReference type="GO" id="GO:0016887">
    <property type="term" value="F:ATP hydrolysis activity"/>
    <property type="evidence" value="ECO:0007669"/>
    <property type="project" value="InterPro"/>
</dbReference>
<dbReference type="Gene3D" id="3.40.50.300">
    <property type="entry name" value="P-loop containing nucleotide triphosphate hydrolases"/>
    <property type="match status" value="2"/>
</dbReference>
<dbReference type="GO" id="GO:0003677">
    <property type="term" value="F:DNA binding"/>
    <property type="evidence" value="ECO:0007669"/>
    <property type="project" value="InterPro"/>
</dbReference>
<name>A0A920BSK4_9BACI</name>
<proteinExistence type="predicted"/>
<dbReference type="AlphaFoldDB" id="A0A920BSK4"/>
<protein>
    <submittedName>
        <fullName evidence="7">ABC transporter ATP-binding protein</fullName>
    </submittedName>
</protein>
<comment type="caution">
    <text evidence="7">The sequence shown here is derived from an EMBL/GenBank/DDBJ whole genome shotgun (WGS) entry which is preliminary data.</text>
</comment>
<dbReference type="InterPro" id="IPR003593">
    <property type="entry name" value="AAA+_ATPase"/>
</dbReference>
<feature type="compositionally biased region" description="Basic and acidic residues" evidence="5">
    <location>
        <begin position="549"/>
        <end position="561"/>
    </location>
</feature>
<keyword evidence="4" id="KW-0175">Coiled coil</keyword>
<dbReference type="FunFam" id="3.40.50.300:FF:000011">
    <property type="entry name" value="Putative ABC transporter ATP-binding component"/>
    <property type="match status" value="1"/>
</dbReference>
<dbReference type="Gene3D" id="1.10.287.380">
    <property type="entry name" value="Valyl-tRNA synthetase, C-terminal domain"/>
    <property type="match status" value="1"/>
</dbReference>
<dbReference type="PANTHER" id="PTHR42855:SF1">
    <property type="entry name" value="ABC TRANSPORTER DOMAIN-CONTAINING PROTEIN"/>
    <property type="match status" value="1"/>
</dbReference>
<keyword evidence="2" id="KW-0547">Nucleotide-binding</keyword>
<dbReference type="PANTHER" id="PTHR42855">
    <property type="entry name" value="ABC TRANSPORTER ATP-BINDING SUBUNIT"/>
    <property type="match status" value="1"/>
</dbReference>
<dbReference type="CDD" id="cd03221">
    <property type="entry name" value="ABCF_EF-3"/>
    <property type="match status" value="2"/>
</dbReference>
<dbReference type="Pfam" id="PF16326">
    <property type="entry name" value="ABC_tran_CTD"/>
    <property type="match status" value="1"/>
</dbReference>
<feature type="domain" description="ABC transporter" evidence="6">
    <location>
        <begin position="10"/>
        <end position="261"/>
    </location>
</feature>
<dbReference type="InterPro" id="IPR037118">
    <property type="entry name" value="Val-tRNA_synth_C_sf"/>
</dbReference>
<dbReference type="EMBL" id="BORC01000001">
    <property type="protein sequence ID" value="GIN60844.1"/>
    <property type="molecule type" value="Genomic_DNA"/>
</dbReference>
<accession>A0A920BSK4</accession>
<evidence type="ECO:0000313" key="8">
    <source>
        <dbReference type="Proteomes" id="UP000682111"/>
    </source>
</evidence>
<dbReference type="InterPro" id="IPR027417">
    <property type="entry name" value="P-loop_NTPase"/>
</dbReference>
<reference evidence="7" key="1">
    <citation type="submission" date="2021-03" db="EMBL/GenBank/DDBJ databases">
        <title>Antimicrobial resistance genes in bacteria isolated from Japanese honey, and their potential for conferring macrolide and lincosamide resistance in the American foulbrood pathogen Paenibacillus larvae.</title>
        <authorList>
            <person name="Okamoto M."/>
            <person name="Kumagai M."/>
            <person name="Kanamori H."/>
            <person name="Takamatsu D."/>
        </authorList>
    </citation>
    <scope>NUCLEOTIDE SEQUENCE</scope>
    <source>
        <strain evidence="7">J27TS8</strain>
    </source>
</reference>
<evidence type="ECO:0000256" key="5">
    <source>
        <dbReference type="SAM" id="MobiDB-lite"/>
    </source>
</evidence>
<feature type="region of interest" description="Disordered" evidence="5">
    <location>
        <begin position="542"/>
        <end position="561"/>
    </location>
</feature>
<dbReference type="GO" id="GO:0005524">
    <property type="term" value="F:ATP binding"/>
    <property type="evidence" value="ECO:0007669"/>
    <property type="project" value="UniProtKB-KW"/>
</dbReference>
<dbReference type="SMART" id="SM00382">
    <property type="entry name" value="AAA"/>
    <property type="match status" value="2"/>
</dbReference>